<evidence type="ECO:0000256" key="2">
    <source>
        <dbReference type="ARBA" id="ARBA00012758"/>
    </source>
</evidence>
<evidence type="ECO:0000313" key="8">
    <source>
        <dbReference type="EMBL" id="BAK33677.1"/>
    </source>
</evidence>
<dbReference type="SMART" id="SM00640">
    <property type="entry name" value="Glyco_32"/>
    <property type="match status" value="1"/>
</dbReference>
<feature type="domain" description="Glycosyl hydrolase family 32 C-terminal" evidence="7">
    <location>
        <begin position="365"/>
        <end position="400"/>
    </location>
</feature>
<dbReference type="eggNOG" id="COG1621">
    <property type="taxonomic scope" value="Bacteria"/>
</dbReference>
<dbReference type="STRING" id="1032480.MLP_06630"/>
<dbReference type="PROSITE" id="PS00609">
    <property type="entry name" value="GLYCOSYL_HYDROL_F32"/>
    <property type="match status" value="1"/>
</dbReference>
<dbReference type="GO" id="GO:0004564">
    <property type="term" value="F:beta-fructofuranosidase activity"/>
    <property type="evidence" value="ECO:0007669"/>
    <property type="project" value="UniProtKB-EC"/>
</dbReference>
<dbReference type="AlphaFoldDB" id="F5XKY9"/>
<dbReference type="Pfam" id="PF00251">
    <property type="entry name" value="Glyco_hydro_32N"/>
    <property type="match status" value="1"/>
</dbReference>
<dbReference type="EC" id="3.2.1.26" evidence="2"/>
<dbReference type="SUPFAM" id="SSF75005">
    <property type="entry name" value="Arabinanase/levansucrase/invertase"/>
    <property type="match status" value="1"/>
</dbReference>
<evidence type="ECO:0000313" key="9">
    <source>
        <dbReference type="Proteomes" id="UP000007947"/>
    </source>
</evidence>
<dbReference type="PANTHER" id="PTHR43101:SF1">
    <property type="entry name" value="BETA-FRUCTOSIDASE"/>
    <property type="match status" value="1"/>
</dbReference>
<dbReference type="Gene3D" id="2.60.120.560">
    <property type="entry name" value="Exo-inulinase, domain 1"/>
    <property type="match status" value="1"/>
</dbReference>
<evidence type="ECO:0000256" key="5">
    <source>
        <dbReference type="RuleBase" id="RU362110"/>
    </source>
</evidence>
<dbReference type="GO" id="GO:0005975">
    <property type="term" value="P:carbohydrate metabolic process"/>
    <property type="evidence" value="ECO:0007669"/>
    <property type="project" value="InterPro"/>
</dbReference>
<evidence type="ECO:0000259" key="7">
    <source>
        <dbReference type="Pfam" id="PF08244"/>
    </source>
</evidence>
<proteinExistence type="inferred from homology"/>
<keyword evidence="4 5" id="KW-0326">Glycosidase</keyword>
<keyword evidence="3 5" id="KW-0378">Hydrolase</keyword>
<protein>
    <recommendedName>
        <fullName evidence="2">beta-fructofuranosidase</fullName>
        <ecNumber evidence="2">3.2.1.26</ecNumber>
    </recommendedName>
</protein>
<dbReference type="PANTHER" id="PTHR43101">
    <property type="entry name" value="BETA-FRUCTOSIDASE"/>
    <property type="match status" value="1"/>
</dbReference>
<dbReference type="Pfam" id="PF08244">
    <property type="entry name" value="Glyco_hydro_32C"/>
    <property type="match status" value="1"/>
</dbReference>
<accession>F5XKY9</accession>
<evidence type="ECO:0000256" key="3">
    <source>
        <dbReference type="ARBA" id="ARBA00022801"/>
    </source>
</evidence>
<reference evidence="8 9" key="1">
    <citation type="submission" date="2011-05" db="EMBL/GenBank/DDBJ databases">
        <title>Whole genome sequence of Microlunatus phosphovorus NM-1.</title>
        <authorList>
            <person name="Hosoyama A."/>
            <person name="Sasaki K."/>
            <person name="Harada T."/>
            <person name="Igarashi R."/>
            <person name="Kawakoshi A."/>
            <person name="Sasagawa M."/>
            <person name="Fukada J."/>
            <person name="Nakamura S."/>
            <person name="Katano Y."/>
            <person name="Hanada S."/>
            <person name="Kamagata Y."/>
            <person name="Nakamura N."/>
            <person name="Yamazaki S."/>
            <person name="Fujita N."/>
        </authorList>
    </citation>
    <scope>NUCLEOTIDE SEQUENCE [LARGE SCALE GENOMIC DNA]</scope>
    <source>
        <strain evidence="9">ATCC 700054 / DSM 10555 / JCM 9379 / NBRC 101784 / NCIMB 13414 / VKM Ac-1990 / NM-1</strain>
    </source>
</reference>
<feature type="domain" description="Glycosyl hydrolase family 32 N-terminal" evidence="6">
    <location>
        <begin position="12"/>
        <end position="314"/>
    </location>
</feature>
<dbReference type="InterPro" id="IPR013189">
    <property type="entry name" value="Glyco_hydro_32_C"/>
</dbReference>
<dbReference type="EMBL" id="AP012204">
    <property type="protein sequence ID" value="BAK33677.1"/>
    <property type="molecule type" value="Genomic_DNA"/>
</dbReference>
<name>F5XKY9_MICPN</name>
<comment type="similarity">
    <text evidence="1 5">Belongs to the glycosyl hydrolase 32 family.</text>
</comment>
<dbReference type="Proteomes" id="UP000007947">
    <property type="component" value="Chromosome"/>
</dbReference>
<organism evidence="8 9">
    <name type="scientific">Microlunatus phosphovorus (strain ATCC 700054 / DSM 10555 / JCM 9379 / NBRC 101784 / NCIMB 13414 / VKM Ac-1990 / NM-1)</name>
    <dbReference type="NCBI Taxonomy" id="1032480"/>
    <lineage>
        <taxon>Bacteria</taxon>
        <taxon>Bacillati</taxon>
        <taxon>Actinomycetota</taxon>
        <taxon>Actinomycetes</taxon>
        <taxon>Propionibacteriales</taxon>
        <taxon>Propionibacteriaceae</taxon>
        <taxon>Microlunatus</taxon>
    </lineage>
</organism>
<keyword evidence="9" id="KW-1185">Reference proteome</keyword>
<evidence type="ECO:0000256" key="1">
    <source>
        <dbReference type="ARBA" id="ARBA00009902"/>
    </source>
</evidence>
<dbReference type="InterPro" id="IPR013148">
    <property type="entry name" value="Glyco_hydro_32_N"/>
</dbReference>
<dbReference type="CDD" id="cd08996">
    <property type="entry name" value="GH32_FFase"/>
    <property type="match status" value="1"/>
</dbReference>
<sequence length="426" mass="46264">MSHTDPSFPGLHGRPDQGWVNDPNGLAVIDGRYHVFFQYNPNAPVHAGICWGHVSSTDLVRWHQEPIALVPRAGGPDERGCFSGCLVDENGTPTAVYTAITHTDYTGVALATSDRAAVSWVQEDAVLADSDQPRGIGIRDPYLFTFGGHRYAVQGGGLAGEKPRVYLYGCDDLREWSFLGELLTGDDPIAAAYGDSNVWECPNLFELDGSWLLLVSPLSIEPDGHGHGEVFALIGELEPDGDGLRFRPSSAGPVDIGPSFYAPQVLKDGERRLLWGWTKDLGRPVEAITAAGWTGALTFPRELRLVDGVLLSEPAAELVALRQERLAPVDGVVTARAFEVEGSTAAVRLALEHDTITETVLDHQREQSSDIRILVDGSIVEVFVDGEPPQTLRAYPGSRSQWRIEGGAELRIWLLGLPGPANRIHD</sequence>
<evidence type="ECO:0000259" key="6">
    <source>
        <dbReference type="Pfam" id="PF00251"/>
    </source>
</evidence>
<evidence type="ECO:0000256" key="4">
    <source>
        <dbReference type="ARBA" id="ARBA00023295"/>
    </source>
</evidence>
<dbReference type="Gene3D" id="2.115.10.20">
    <property type="entry name" value="Glycosyl hydrolase domain, family 43"/>
    <property type="match status" value="1"/>
</dbReference>
<dbReference type="RefSeq" id="WP_013861566.1">
    <property type="nucleotide sequence ID" value="NC_015635.1"/>
</dbReference>
<dbReference type="HOGENOM" id="CLU_001528_7_0_11"/>
<gene>
    <name evidence="8" type="ordered locus">MLP_06630</name>
</gene>
<dbReference type="InterPro" id="IPR018053">
    <property type="entry name" value="Glyco_hydro_32_AS"/>
</dbReference>
<dbReference type="OrthoDB" id="9776657at2"/>
<dbReference type="InterPro" id="IPR051214">
    <property type="entry name" value="GH32_Enzymes"/>
</dbReference>
<dbReference type="KEGG" id="mph:MLP_06630"/>
<dbReference type="InterPro" id="IPR001362">
    <property type="entry name" value="Glyco_hydro_32"/>
</dbReference>
<dbReference type="InterPro" id="IPR023296">
    <property type="entry name" value="Glyco_hydro_beta-prop_sf"/>
</dbReference>